<feature type="compositionally biased region" description="Low complexity" evidence="1">
    <location>
        <begin position="510"/>
        <end position="520"/>
    </location>
</feature>
<organism evidence="3 4">
    <name type="scientific">Streptomyces osmaniensis</name>
    <dbReference type="NCBI Taxonomy" id="593134"/>
    <lineage>
        <taxon>Bacteria</taxon>
        <taxon>Bacillati</taxon>
        <taxon>Actinomycetota</taxon>
        <taxon>Actinomycetes</taxon>
        <taxon>Kitasatosporales</taxon>
        <taxon>Streptomycetaceae</taxon>
        <taxon>Streptomyces</taxon>
    </lineage>
</organism>
<name>A0ABP6VEZ2_9ACTN</name>
<feature type="region of interest" description="Disordered" evidence="1">
    <location>
        <begin position="510"/>
        <end position="542"/>
    </location>
</feature>
<comment type="caution">
    <text evidence="3">The sequence shown here is derived from an EMBL/GenBank/DDBJ whole genome shotgun (WGS) entry which is preliminary data.</text>
</comment>
<feature type="region of interest" description="Disordered" evidence="1">
    <location>
        <begin position="397"/>
        <end position="469"/>
    </location>
</feature>
<sequence length="778" mass="81348">MPHALRRNAAVHDAGLSNSPYDARIFEVTDAQLSAELKKWTGVSPALHPVGELLDRHWEAGFAYARLCTADARSAGMLTTAAFTRLFGETLRQTGPTAAWRPRLLVTVRRIAAEWDNDRRRELLHPALRSEGEGAERVAARLLPPADRRLLSGAFQRLPQAARCLLWHTEVEAEPLSVPAGLLGLDDESARLELDRARDRLREECLQVHRELAPEQECRQYLRMLDVTYRRGGIDVDPDLRGHLNRCAHCSDTACQLTFFNEGLGVALAEAVLGWGARDYLVKRASLADGTAEAESMAPPVPTSAAAAASMIAGESFFADGPAPIPARPRHAPAPAAESFAPATGSFAPAGDAFVPSAESFLPGAESFAPAAENFSHAGEFSASPADPFAAEAFAPAGEASAPTNRPFGGSADQSFSAPADQAAPANQAFATDSASSPAEPGPRRSRRAARRAGAGTSTGPDTGTARTCTGRAALKAARRAARRRNLTAAVATVSALVVLPLVIWSVGGSGDDSSTAAGDRPSEAPDSGAGTATRNPSWAGAAEAAKGDLRGRLHNIGSGLCVGIADGKAVEGAETELAKCSSAPGQQWSYETDGLMRSGADPGLCLDSRLGYSVRLARCTGIPDSETDNIRYDFTLQGTLVPRFDQDLALSPAATDGSGALVVKTREDEGDAQHWVIDTSQTELQLAVVNWDSAAETPKTATPAPTPTPEASKTPKATQTPSATPSTSQPGSASASPPDDSCYDDPYSCSWGEGDDGWSGGGYGGGYGGGWGHGGRH</sequence>
<accession>A0ABP6VEZ2</accession>
<dbReference type="SUPFAM" id="SSF50370">
    <property type="entry name" value="Ricin B-like lectins"/>
    <property type="match status" value="1"/>
</dbReference>
<reference evidence="4" key="1">
    <citation type="journal article" date="2019" name="Int. J. Syst. Evol. Microbiol.">
        <title>The Global Catalogue of Microorganisms (GCM) 10K type strain sequencing project: providing services to taxonomists for standard genome sequencing and annotation.</title>
        <authorList>
            <consortium name="The Broad Institute Genomics Platform"/>
            <consortium name="The Broad Institute Genome Sequencing Center for Infectious Disease"/>
            <person name="Wu L."/>
            <person name="Ma J."/>
        </authorList>
    </citation>
    <scope>NUCLEOTIDE SEQUENCE [LARGE SCALE GENOMIC DNA]</scope>
    <source>
        <strain evidence="4">JCM 17656</strain>
    </source>
</reference>
<dbReference type="InterPro" id="IPR035992">
    <property type="entry name" value="Ricin_B-like_lectins"/>
</dbReference>
<keyword evidence="4" id="KW-1185">Reference proteome</keyword>
<evidence type="ECO:0000313" key="3">
    <source>
        <dbReference type="EMBL" id="GAA3533856.1"/>
    </source>
</evidence>
<feature type="compositionally biased region" description="Gly residues" evidence="1">
    <location>
        <begin position="758"/>
        <end position="778"/>
    </location>
</feature>
<dbReference type="EMBL" id="BAABCE010000003">
    <property type="protein sequence ID" value="GAA3533856.1"/>
    <property type="molecule type" value="Genomic_DNA"/>
</dbReference>
<feature type="compositionally biased region" description="Low complexity" evidence="1">
    <location>
        <begin position="696"/>
        <end position="753"/>
    </location>
</feature>
<feature type="compositionally biased region" description="Low complexity" evidence="1">
    <location>
        <begin position="452"/>
        <end position="469"/>
    </location>
</feature>
<dbReference type="Gene3D" id="2.80.10.50">
    <property type="match status" value="1"/>
</dbReference>
<protein>
    <recommendedName>
        <fullName evidence="2">Ricin B lectin domain-containing protein</fullName>
    </recommendedName>
</protein>
<evidence type="ECO:0000259" key="2">
    <source>
        <dbReference type="SMART" id="SM00458"/>
    </source>
</evidence>
<dbReference type="PROSITE" id="PS50231">
    <property type="entry name" value="RICIN_B_LECTIN"/>
    <property type="match status" value="1"/>
</dbReference>
<feature type="domain" description="Ricin B lectin" evidence="2">
    <location>
        <begin position="551"/>
        <end position="679"/>
    </location>
</feature>
<dbReference type="Pfam" id="PF00652">
    <property type="entry name" value="Ricin_B_lectin"/>
    <property type="match status" value="1"/>
</dbReference>
<feature type="region of interest" description="Disordered" evidence="1">
    <location>
        <begin position="696"/>
        <end position="778"/>
    </location>
</feature>
<dbReference type="SMART" id="SM00458">
    <property type="entry name" value="RICIN"/>
    <property type="match status" value="1"/>
</dbReference>
<dbReference type="Proteomes" id="UP001500707">
    <property type="component" value="Unassembled WGS sequence"/>
</dbReference>
<evidence type="ECO:0000256" key="1">
    <source>
        <dbReference type="SAM" id="MobiDB-lite"/>
    </source>
</evidence>
<gene>
    <name evidence="3" type="ORF">GCM10022295_14700</name>
</gene>
<proteinExistence type="predicted"/>
<feature type="compositionally biased region" description="Low complexity" evidence="1">
    <location>
        <begin position="411"/>
        <end position="439"/>
    </location>
</feature>
<dbReference type="InterPro" id="IPR000772">
    <property type="entry name" value="Ricin_B_lectin"/>
</dbReference>
<evidence type="ECO:0000313" key="4">
    <source>
        <dbReference type="Proteomes" id="UP001500707"/>
    </source>
</evidence>